<comment type="caution">
    <text evidence="2">The sequence shown here is derived from an EMBL/GenBank/DDBJ whole genome shotgun (WGS) entry which is preliminary data.</text>
</comment>
<gene>
    <name evidence="2" type="ORF">E2562_022793</name>
</gene>
<feature type="compositionally biased region" description="Acidic residues" evidence="1">
    <location>
        <begin position="9"/>
        <end position="27"/>
    </location>
</feature>
<feature type="compositionally biased region" description="Acidic residues" evidence="1">
    <location>
        <begin position="40"/>
        <end position="61"/>
    </location>
</feature>
<dbReference type="EMBL" id="SPHZ02000002">
    <property type="protein sequence ID" value="KAF0929595.1"/>
    <property type="molecule type" value="Genomic_DNA"/>
</dbReference>
<evidence type="ECO:0000313" key="3">
    <source>
        <dbReference type="Proteomes" id="UP000479710"/>
    </source>
</evidence>
<feature type="region of interest" description="Disordered" evidence="1">
    <location>
        <begin position="263"/>
        <end position="287"/>
    </location>
</feature>
<feature type="compositionally biased region" description="Basic and acidic residues" evidence="1">
    <location>
        <begin position="263"/>
        <end position="274"/>
    </location>
</feature>
<protein>
    <submittedName>
        <fullName evidence="2">Uncharacterized protein</fullName>
    </submittedName>
</protein>
<reference evidence="2 3" key="1">
    <citation type="submission" date="2019-11" db="EMBL/GenBank/DDBJ databases">
        <title>Whole genome sequence of Oryza granulata.</title>
        <authorList>
            <person name="Li W."/>
        </authorList>
    </citation>
    <scope>NUCLEOTIDE SEQUENCE [LARGE SCALE GENOMIC DNA]</scope>
    <source>
        <strain evidence="3">cv. Menghai</strain>
        <tissue evidence="2">Leaf</tissue>
    </source>
</reference>
<evidence type="ECO:0000313" key="2">
    <source>
        <dbReference type="EMBL" id="KAF0929595.1"/>
    </source>
</evidence>
<proteinExistence type="predicted"/>
<keyword evidence="3" id="KW-1185">Reference proteome</keyword>
<sequence length="328" mass="36537">MAQCRAIDADEETDDCADEGTDEDEDYVKDAEIEDKNKDDDNDDDEVEDTDDGDNEGDEDADGSKDGDGDEGEDGLKRGDDDDDSEDGVRGKGDDDGNAGKDKDRDGYEKLAASKKNKDGAEDVAPGTNKEEGHIEGETKAGDADDRKKGQLPDTEKTEDCPEGSKEQQEGQPPALAQSTPNQEEEAVGDYQFLARQATPRINEDVPTFNLGFDSTQETLEEVTITSKNYGSFTTQDYEWVGREADEAIALKALEDFERVQREADETTAKKASEDTTPVPHEYNKRVVKPEKLQRSSFIDYDDKKQFTERIEVVLNKKEYRTRSIRNI</sequence>
<dbReference type="AlphaFoldDB" id="A0A6G1EYC3"/>
<feature type="compositionally biased region" description="Basic and acidic residues" evidence="1">
    <location>
        <begin position="28"/>
        <end position="39"/>
    </location>
</feature>
<feature type="region of interest" description="Disordered" evidence="1">
    <location>
        <begin position="1"/>
        <end position="210"/>
    </location>
</feature>
<accession>A0A6G1EYC3</accession>
<name>A0A6G1EYC3_9ORYZ</name>
<organism evidence="2 3">
    <name type="scientific">Oryza meyeriana var. granulata</name>
    <dbReference type="NCBI Taxonomy" id="110450"/>
    <lineage>
        <taxon>Eukaryota</taxon>
        <taxon>Viridiplantae</taxon>
        <taxon>Streptophyta</taxon>
        <taxon>Embryophyta</taxon>
        <taxon>Tracheophyta</taxon>
        <taxon>Spermatophyta</taxon>
        <taxon>Magnoliopsida</taxon>
        <taxon>Liliopsida</taxon>
        <taxon>Poales</taxon>
        <taxon>Poaceae</taxon>
        <taxon>BOP clade</taxon>
        <taxon>Oryzoideae</taxon>
        <taxon>Oryzeae</taxon>
        <taxon>Oryzinae</taxon>
        <taxon>Oryza</taxon>
        <taxon>Oryza meyeriana</taxon>
    </lineage>
</organism>
<dbReference type="Proteomes" id="UP000479710">
    <property type="component" value="Unassembled WGS sequence"/>
</dbReference>
<feature type="compositionally biased region" description="Basic and acidic residues" evidence="1">
    <location>
        <begin position="87"/>
        <end position="109"/>
    </location>
</feature>
<evidence type="ECO:0000256" key="1">
    <source>
        <dbReference type="SAM" id="MobiDB-lite"/>
    </source>
</evidence>
<feature type="compositionally biased region" description="Basic and acidic residues" evidence="1">
    <location>
        <begin position="129"/>
        <end position="169"/>
    </location>
</feature>